<feature type="transmembrane region" description="Helical" evidence="6">
    <location>
        <begin position="322"/>
        <end position="339"/>
    </location>
</feature>
<feature type="transmembrane region" description="Helical" evidence="6">
    <location>
        <begin position="255"/>
        <end position="277"/>
    </location>
</feature>
<proteinExistence type="predicted"/>
<evidence type="ECO:0000313" key="9">
    <source>
        <dbReference type="Proteomes" id="UP000214618"/>
    </source>
</evidence>
<dbReference type="InterPro" id="IPR036259">
    <property type="entry name" value="MFS_trans_sf"/>
</dbReference>
<protein>
    <submittedName>
        <fullName evidence="8">MFS transporter</fullName>
    </submittedName>
</protein>
<dbReference type="Pfam" id="PF07690">
    <property type="entry name" value="MFS_1"/>
    <property type="match status" value="1"/>
</dbReference>
<feature type="transmembrane region" description="Helical" evidence="6">
    <location>
        <begin position="409"/>
        <end position="430"/>
    </location>
</feature>
<evidence type="ECO:0000256" key="1">
    <source>
        <dbReference type="ARBA" id="ARBA00004651"/>
    </source>
</evidence>
<keyword evidence="3 6" id="KW-0812">Transmembrane</keyword>
<feature type="transmembrane region" description="Helical" evidence="6">
    <location>
        <begin position="20"/>
        <end position="44"/>
    </location>
</feature>
<dbReference type="RefSeq" id="WP_063233875.1">
    <property type="nucleotide sequence ID" value="NZ_BCVO01000012.1"/>
</dbReference>
<dbReference type="EMBL" id="CP017704">
    <property type="protein sequence ID" value="ASS97100.1"/>
    <property type="molecule type" value="Genomic_DNA"/>
</dbReference>
<dbReference type="InterPro" id="IPR005829">
    <property type="entry name" value="Sugar_transporter_CS"/>
</dbReference>
<feature type="transmembrane region" description="Helical" evidence="6">
    <location>
        <begin position="176"/>
        <end position="195"/>
    </location>
</feature>
<dbReference type="InterPro" id="IPR011701">
    <property type="entry name" value="MFS"/>
</dbReference>
<evidence type="ECO:0000256" key="4">
    <source>
        <dbReference type="ARBA" id="ARBA00022989"/>
    </source>
</evidence>
<evidence type="ECO:0000256" key="2">
    <source>
        <dbReference type="ARBA" id="ARBA00022448"/>
    </source>
</evidence>
<feature type="transmembrane region" description="Helical" evidence="6">
    <location>
        <begin position="380"/>
        <end position="403"/>
    </location>
</feature>
<dbReference type="PROSITE" id="PS50850">
    <property type="entry name" value="MFS"/>
    <property type="match status" value="1"/>
</dbReference>
<organism evidence="8 9">
    <name type="scientific">Peribacillus simplex NBRC 15720 = DSM 1321</name>
    <dbReference type="NCBI Taxonomy" id="1349754"/>
    <lineage>
        <taxon>Bacteria</taxon>
        <taxon>Bacillati</taxon>
        <taxon>Bacillota</taxon>
        <taxon>Bacilli</taxon>
        <taxon>Bacillales</taxon>
        <taxon>Bacillaceae</taxon>
        <taxon>Peribacillus</taxon>
    </lineage>
</organism>
<gene>
    <name evidence="8" type="ORF">BS1321_26295</name>
</gene>
<dbReference type="Gene3D" id="1.20.1250.20">
    <property type="entry name" value="MFS general substrate transporter like domains"/>
    <property type="match status" value="1"/>
</dbReference>
<dbReference type="PROSITE" id="PS00217">
    <property type="entry name" value="SUGAR_TRANSPORT_2"/>
    <property type="match status" value="1"/>
</dbReference>
<dbReference type="OrthoDB" id="9787026at2"/>
<dbReference type="SUPFAM" id="SSF103473">
    <property type="entry name" value="MFS general substrate transporter"/>
    <property type="match status" value="1"/>
</dbReference>
<feature type="domain" description="Major facilitator superfamily (MFS) profile" evidence="7">
    <location>
        <begin position="22"/>
        <end position="435"/>
    </location>
</feature>
<dbReference type="PANTHER" id="PTHR23508">
    <property type="entry name" value="CARBOXYLIC ACID TRANSPORTER PROTEIN HOMOLOG"/>
    <property type="match status" value="1"/>
</dbReference>
<evidence type="ECO:0000256" key="5">
    <source>
        <dbReference type="ARBA" id="ARBA00023136"/>
    </source>
</evidence>
<reference evidence="8 9" key="1">
    <citation type="submission" date="2016-10" db="EMBL/GenBank/DDBJ databases">
        <title>The whole genome sequencing and assembly of Bacillus simplex DSM 1321 strain.</title>
        <authorList>
            <person name="Park M.-K."/>
            <person name="Lee Y.-J."/>
            <person name="Yi H."/>
            <person name="Bahn Y.-S."/>
            <person name="Kim J.F."/>
            <person name="Lee D.-W."/>
        </authorList>
    </citation>
    <scope>NUCLEOTIDE SEQUENCE [LARGE SCALE GENOMIC DNA]</scope>
    <source>
        <strain evidence="8 9">DSM 1321</strain>
    </source>
</reference>
<comment type="subcellular location">
    <subcellularLocation>
        <location evidence="1">Cell membrane</location>
        <topology evidence="1">Multi-pass membrane protein</topology>
    </subcellularLocation>
</comment>
<name>A0A223EPD1_9BACI</name>
<evidence type="ECO:0000259" key="7">
    <source>
        <dbReference type="PROSITE" id="PS50850"/>
    </source>
</evidence>
<keyword evidence="2" id="KW-0813">Transport</keyword>
<feature type="transmembrane region" description="Helical" evidence="6">
    <location>
        <begin position="56"/>
        <end position="76"/>
    </location>
</feature>
<evidence type="ECO:0000256" key="6">
    <source>
        <dbReference type="SAM" id="Phobius"/>
    </source>
</evidence>
<dbReference type="InterPro" id="IPR020846">
    <property type="entry name" value="MFS_dom"/>
</dbReference>
<dbReference type="GeneID" id="56476309"/>
<dbReference type="GO" id="GO:0005886">
    <property type="term" value="C:plasma membrane"/>
    <property type="evidence" value="ECO:0007669"/>
    <property type="project" value="UniProtKB-SubCell"/>
</dbReference>
<dbReference type="AlphaFoldDB" id="A0A223EPD1"/>
<keyword evidence="4 6" id="KW-1133">Transmembrane helix</keyword>
<dbReference type="CDD" id="cd17365">
    <property type="entry name" value="MFS_PcaK_like"/>
    <property type="match status" value="1"/>
</dbReference>
<dbReference type="PANTHER" id="PTHR23508:SF10">
    <property type="entry name" value="CARBOXYLIC ACID TRANSPORTER PROTEIN HOMOLOG"/>
    <property type="match status" value="1"/>
</dbReference>
<feature type="transmembrane region" description="Helical" evidence="6">
    <location>
        <begin position="146"/>
        <end position="170"/>
    </location>
</feature>
<sequence length="447" mass="49154">MHTIQVSEMMDEQKFNRFHLQILLCCIFIIICDGYDMFMLGAILPSLMAEWRISAVEAGLFSSYALFGMMIGALVFGPLADKFGRKKVILICTVIFSVFTFTSGFADDPTTFGIQRFLAGLGLGGVMPNLIAIITEYAPKKLRSTLVAIMFSGHALGGVVASMGAMYLIPNFGWRAVVWLGALPLIFMPILYKLLPESINYFMTKNKKSKLVNVLNQVNVGGQFTMNDSYVLQEQLKSEMKGFPVKQLFKNGRTLSALMFWIAFFMCLFVMYGLSTWLPKIMGGAGYELGSSLTFLVVLNLGAVFGAIVGGKLADRYGSKRILVTFLVFGFITLTMLSFKPSMIMLYILIAIAGGTTTGTQIVTNAYVSQYYPNEIRSTGVGWALGIGRIGGILAPAFCGALLDMKLSLQVNFLAFAIPCIIAAAAIWFIQDNFSNMTANRQEKKLI</sequence>
<dbReference type="Proteomes" id="UP000214618">
    <property type="component" value="Chromosome"/>
</dbReference>
<dbReference type="GO" id="GO:0046943">
    <property type="term" value="F:carboxylic acid transmembrane transporter activity"/>
    <property type="evidence" value="ECO:0007669"/>
    <property type="project" value="TreeGrafter"/>
</dbReference>
<feature type="transmembrane region" description="Helical" evidence="6">
    <location>
        <begin position="88"/>
        <end position="106"/>
    </location>
</feature>
<feature type="transmembrane region" description="Helical" evidence="6">
    <location>
        <begin position="289"/>
        <end position="310"/>
    </location>
</feature>
<feature type="transmembrane region" description="Helical" evidence="6">
    <location>
        <begin position="112"/>
        <end position="134"/>
    </location>
</feature>
<evidence type="ECO:0000313" key="8">
    <source>
        <dbReference type="EMBL" id="ASS97100.1"/>
    </source>
</evidence>
<evidence type="ECO:0000256" key="3">
    <source>
        <dbReference type="ARBA" id="ARBA00022692"/>
    </source>
</evidence>
<accession>A0A223EPD1</accession>
<feature type="transmembrane region" description="Helical" evidence="6">
    <location>
        <begin position="345"/>
        <end position="368"/>
    </location>
</feature>
<keyword evidence="5 6" id="KW-0472">Membrane</keyword>